<evidence type="ECO:0000313" key="2">
    <source>
        <dbReference type="Proteomes" id="UP000191418"/>
    </source>
</evidence>
<reference evidence="1 2" key="1">
    <citation type="submission" date="2017-01" db="EMBL/GenBank/DDBJ databases">
        <title>Genome Sequencing of a Marine Spirillum, Oceanospirillum multiglobuliferum ATCC 33336, from Japan.</title>
        <authorList>
            <person name="Carney J.G."/>
            <person name="Trachtenberg A.M."/>
            <person name="Rheaume B.A."/>
            <person name="Linnane J.D."/>
            <person name="Pitts N.L."/>
            <person name="Mykles D.L."/>
            <person name="Maclea K.S."/>
        </authorList>
    </citation>
    <scope>NUCLEOTIDE SEQUENCE [LARGE SCALE GENOMIC DNA]</scope>
    <source>
        <strain evidence="1 2">ATCC 33336</strain>
    </source>
</reference>
<feature type="non-terminal residue" evidence="1">
    <location>
        <position position="1"/>
    </location>
</feature>
<feature type="non-terminal residue" evidence="1">
    <location>
        <position position="133"/>
    </location>
</feature>
<keyword evidence="2" id="KW-1185">Reference proteome</keyword>
<dbReference type="SUPFAM" id="SSF50630">
    <property type="entry name" value="Acid proteases"/>
    <property type="match status" value="1"/>
</dbReference>
<gene>
    <name evidence="1" type="ORF">BTE48_17425</name>
</gene>
<dbReference type="RefSeq" id="WP_169917442.1">
    <property type="nucleotide sequence ID" value="NZ_MTSM01000365.1"/>
</dbReference>
<dbReference type="InterPro" id="IPR021109">
    <property type="entry name" value="Peptidase_aspartic_dom_sf"/>
</dbReference>
<protein>
    <submittedName>
        <fullName evidence="1">Uncharacterized protein</fullName>
    </submittedName>
</protein>
<proteinExistence type="predicted"/>
<dbReference type="EMBL" id="MTSM01000365">
    <property type="protein sequence ID" value="OPX53831.1"/>
    <property type="molecule type" value="Genomic_DNA"/>
</dbReference>
<accession>A0A1V4SZQ7</accession>
<evidence type="ECO:0000313" key="1">
    <source>
        <dbReference type="EMBL" id="OPX53831.1"/>
    </source>
</evidence>
<dbReference type="AlphaFoldDB" id="A0A1V4SZQ7"/>
<organism evidence="1 2">
    <name type="scientific">Oceanospirillum multiglobuliferum</name>
    <dbReference type="NCBI Taxonomy" id="64969"/>
    <lineage>
        <taxon>Bacteria</taxon>
        <taxon>Pseudomonadati</taxon>
        <taxon>Pseudomonadota</taxon>
        <taxon>Gammaproteobacteria</taxon>
        <taxon>Oceanospirillales</taxon>
        <taxon>Oceanospirillaceae</taxon>
        <taxon>Oceanospirillum</taxon>
    </lineage>
</organism>
<name>A0A1V4SZQ7_9GAMM</name>
<dbReference type="Proteomes" id="UP000191418">
    <property type="component" value="Unassembled WGS sequence"/>
</dbReference>
<comment type="caution">
    <text evidence="1">The sequence shown here is derived from an EMBL/GenBank/DDBJ whole genome shotgun (WGS) entry which is preliminary data.</text>
</comment>
<sequence>SNVYDSDSSDESILHIRNVEVYKNEMLDEWWEEIKIGQSKLMCQLDTGARACVMSEKDLMKVEPSVKLKVTNKKLISYSKHQIKPRGSIHLRVQYKDIKLLVKSYIIEGDHVPVLSGATCKALNLVKRIHILD</sequence>